<reference evidence="3 6" key="2">
    <citation type="submission" date="2020-07" db="EMBL/GenBank/DDBJ databases">
        <title>Sequencing the genomes of 1000 actinobacteria strains.</title>
        <authorList>
            <person name="Klenk H.-P."/>
        </authorList>
    </citation>
    <scope>NUCLEOTIDE SEQUENCE [LARGE SCALE GENOMIC DNA]</scope>
    <source>
        <strain evidence="3 6">DSM 45117</strain>
    </source>
</reference>
<keyword evidence="6" id="KW-1185">Reference proteome</keyword>
<dbReference type="Proteomes" id="UP000533017">
    <property type="component" value="Unassembled WGS sequence"/>
</dbReference>
<name>A0A1I2LG84_9ACTN</name>
<keyword evidence="4" id="KW-0503">Monooxygenase</keyword>
<keyword evidence="1" id="KW-0560">Oxidoreductase</keyword>
<gene>
    <name evidence="3" type="ORF">FHR37_003780</name>
    <name evidence="4" type="ORF">SAMN05421678_10299</name>
</gene>
<evidence type="ECO:0000313" key="4">
    <source>
        <dbReference type="EMBL" id="SFF77558.1"/>
    </source>
</evidence>
<dbReference type="OrthoDB" id="7374740at2"/>
<evidence type="ECO:0000313" key="5">
    <source>
        <dbReference type="Proteomes" id="UP000199052"/>
    </source>
</evidence>
<evidence type="ECO:0000313" key="3">
    <source>
        <dbReference type="EMBL" id="NYH84929.1"/>
    </source>
</evidence>
<evidence type="ECO:0000313" key="6">
    <source>
        <dbReference type="Proteomes" id="UP000533017"/>
    </source>
</evidence>
<dbReference type="PANTHER" id="PTHR43244">
    <property type="match status" value="1"/>
</dbReference>
<proteinExistence type="predicted"/>
<feature type="domain" description="Luciferase-like" evidence="2">
    <location>
        <begin position="2"/>
        <end position="232"/>
    </location>
</feature>
<evidence type="ECO:0000256" key="1">
    <source>
        <dbReference type="ARBA" id="ARBA00023002"/>
    </source>
</evidence>
<accession>A0A1I2LG84</accession>
<dbReference type="AlphaFoldDB" id="A0A1I2LG84"/>
<dbReference type="Proteomes" id="UP000199052">
    <property type="component" value="Unassembled WGS sequence"/>
</dbReference>
<dbReference type="InterPro" id="IPR011251">
    <property type="entry name" value="Luciferase-like_dom"/>
</dbReference>
<dbReference type="InterPro" id="IPR050564">
    <property type="entry name" value="F420-G6PD/mer"/>
</dbReference>
<dbReference type="Gene3D" id="3.20.20.30">
    <property type="entry name" value="Luciferase-like domain"/>
    <property type="match status" value="1"/>
</dbReference>
<organism evidence="4 5">
    <name type="scientific">Actinopolymorpha cephalotaxi</name>
    <dbReference type="NCBI Taxonomy" id="504797"/>
    <lineage>
        <taxon>Bacteria</taxon>
        <taxon>Bacillati</taxon>
        <taxon>Actinomycetota</taxon>
        <taxon>Actinomycetes</taxon>
        <taxon>Propionibacteriales</taxon>
        <taxon>Actinopolymorphaceae</taxon>
        <taxon>Actinopolymorpha</taxon>
    </lineage>
</organism>
<dbReference type="Pfam" id="PF00296">
    <property type="entry name" value="Bac_luciferase"/>
    <property type="match status" value="1"/>
</dbReference>
<reference evidence="4 5" key="1">
    <citation type="submission" date="2016-10" db="EMBL/GenBank/DDBJ databases">
        <authorList>
            <person name="de Groot N.N."/>
        </authorList>
    </citation>
    <scope>NUCLEOTIDE SEQUENCE [LARGE SCALE GENOMIC DNA]</scope>
    <source>
        <strain evidence="4 5">CPCC 202808</strain>
    </source>
</reference>
<dbReference type="EMBL" id="JACBZA010000001">
    <property type="protein sequence ID" value="NYH84929.1"/>
    <property type="molecule type" value="Genomic_DNA"/>
</dbReference>
<protein>
    <submittedName>
        <fullName evidence="3">Alkanesulfonate monooxygenase SsuD/methylene tetrahydromethanopterin reductase-like flavin-dependent oxidoreductase (Luciferase family)</fullName>
    </submittedName>
    <submittedName>
        <fullName evidence="4">Luciferase-like monooxygenase</fullName>
    </submittedName>
</protein>
<dbReference type="GO" id="GO:0004497">
    <property type="term" value="F:monooxygenase activity"/>
    <property type="evidence" value="ECO:0007669"/>
    <property type="project" value="UniProtKB-KW"/>
</dbReference>
<sequence>MRHGIVILPEHRWSEAAPRWRRAEEYGFDHAWTYDHLAWRSLADGPWFGTVPTLTAAAMVTSRIRLGTYVASPNYRHPVPFLRDVLGLDDISAGRFLLGLGSGGTGFDATVLGHDTLSPPQLVARLGEFLELLDRLLTEDDVSYTGDYFTAVNARTRPGSLHDPRLPLLVAANGPRSMRLAARYGQGWITYGKGGQGGPSQWWRGVAELADRFDNILAESGRDPATVDRYLSLDSDDRFALSSVESFADATGRAAECGFTDVVVHWPRPEGIYAGDEAVLEKVASDYLSAPQAP</sequence>
<dbReference type="SUPFAM" id="SSF51679">
    <property type="entry name" value="Bacterial luciferase-like"/>
    <property type="match status" value="1"/>
</dbReference>
<dbReference type="STRING" id="504797.SAMN05421678_10299"/>
<dbReference type="RefSeq" id="WP_092881049.1">
    <property type="nucleotide sequence ID" value="NZ_FOOI01000002.1"/>
</dbReference>
<dbReference type="InterPro" id="IPR036661">
    <property type="entry name" value="Luciferase-like_sf"/>
</dbReference>
<dbReference type="EMBL" id="FOOI01000002">
    <property type="protein sequence ID" value="SFF77558.1"/>
    <property type="molecule type" value="Genomic_DNA"/>
</dbReference>
<dbReference type="GO" id="GO:0016705">
    <property type="term" value="F:oxidoreductase activity, acting on paired donors, with incorporation or reduction of molecular oxygen"/>
    <property type="evidence" value="ECO:0007669"/>
    <property type="project" value="InterPro"/>
</dbReference>
<dbReference type="PANTHER" id="PTHR43244:SF1">
    <property type="entry name" value="5,10-METHYLENETETRAHYDROMETHANOPTERIN REDUCTASE"/>
    <property type="match status" value="1"/>
</dbReference>
<evidence type="ECO:0000259" key="2">
    <source>
        <dbReference type="Pfam" id="PF00296"/>
    </source>
</evidence>